<dbReference type="PANTHER" id="PTHR33710">
    <property type="entry name" value="BNAC02G09200D PROTEIN"/>
    <property type="match status" value="1"/>
</dbReference>
<dbReference type="InterPro" id="IPR000477">
    <property type="entry name" value="RT_dom"/>
</dbReference>
<reference evidence="2" key="2">
    <citation type="journal article" date="2024" name="Plant">
        <title>Genomic evolution and insights into agronomic trait innovations of Sesamum species.</title>
        <authorList>
            <person name="Miao H."/>
            <person name="Wang L."/>
            <person name="Qu L."/>
            <person name="Liu H."/>
            <person name="Sun Y."/>
            <person name="Le M."/>
            <person name="Wang Q."/>
            <person name="Wei S."/>
            <person name="Zheng Y."/>
            <person name="Lin W."/>
            <person name="Duan Y."/>
            <person name="Cao H."/>
            <person name="Xiong S."/>
            <person name="Wang X."/>
            <person name="Wei L."/>
            <person name="Li C."/>
            <person name="Ma Q."/>
            <person name="Ju M."/>
            <person name="Zhao R."/>
            <person name="Li G."/>
            <person name="Mu C."/>
            <person name="Tian Q."/>
            <person name="Mei H."/>
            <person name="Zhang T."/>
            <person name="Gao T."/>
            <person name="Zhang H."/>
        </authorList>
    </citation>
    <scope>NUCLEOTIDE SEQUENCE</scope>
    <source>
        <strain evidence="2">KEN8</strain>
    </source>
</reference>
<accession>A0AAW2J1K2</accession>
<protein>
    <recommendedName>
        <fullName evidence="1">Reverse transcriptase domain-containing protein</fullName>
    </recommendedName>
</protein>
<proteinExistence type="predicted"/>
<feature type="domain" description="Reverse transcriptase" evidence="1">
    <location>
        <begin position="216"/>
        <end position="344"/>
    </location>
</feature>
<dbReference type="EMBL" id="JACGWM010001793">
    <property type="protein sequence ID" value="KAL0287917.1"/>
    <property type="molecule type" value="Genomic_DNA"/>
</dbReference>
<name>A0AAW2J1K2_9LAMI</name>
<comment type="caution">
    <text evidence="2">The sequence shown here is derived from an EMBL/GenBank/DDBJ whole genome shotgun (WGS) entry which is preliminary data.</text>
</comment>
<sequence length="350" mass="39183">MRCIPADRNENHSLELLGVGAPWTVRTLCKLVRLYNPGLVFLSKTKCNIRRGDVLKEKLNYFGVETVRERLDRACCNDEWFSLFPEAVVTHIHDSCSDHVAVLLASDGDHSHGAKSKYSCFRFEAAWLRSEDCKAMIEKAWEGELGTGPTMGLMQKNPKLQVGSYAMGPIVFCGVIEEIVACIEPNVSEAMNEDLIRPFTSKEVKLSLDATHPLKSPVPNGRGLRQGDPLSPYLFLFYAKAFSGMLRKAEEEGAIHGVRVCRGGPRVTHLLFTYDKLIFCDANREALELIRGLLVKFESDSGLQVNYQKCAVVFSRNGPLHIQEELTGLLKVVRITKHDKYLGLPFVVGR</sequence>
<reference evidence="2" key="1">
    <citation type="submission" date="2020-06" db="EMBL/GenBank/DDBJ databases">
        <authorList>
            <person name="Li T."/>
            <person name="Hu X."/>
            <person name="Zhang T."/>
            <person name="Song X."/>
            <person name="Zhang H."/>
            <person name="Dai N."/>
            <person name="Sheng W."/>
            <person name="Hou X."/>
            <person name="Wei L."/>
        </authorList>
    </citation>
    <scope>NUCLEOTIDE SEQUENCE</scope>
    <source>
        <strain evidence="2">KEN8</strain>
        <tissue evidence="2">Leaf</tissue>
    </source>
</reference>
<dbReference type="PANTHER" id="PTHR33710:SF77">
    <property type="entry name" value="DNASE I-LIKE SUPERFAMILY PROTEIN"/>
    <property type="match status" value="1"/>
</dbReference>
<gene>
    <name evidence="2" type="ORF">Scaly_2549900</name>
</gene>
<evidence type="ECO:0000259" key="1">
    <source>
        <dbReference type="Pfam" id="PF00078"/>
    </source>
</evidence>
<dbReference type="AlphaFoldDB" id="A0AAW2J1K2"/>
<dbReference type="Pfam" id="PF00078">
    <property type="entry name" value="RVT_1"/>
    <property type="match status" value="1"/>
</dbReference>
<evidence type="ECO:0000313" key="2">
    <source>
        <dbReference type="EMBL" id="KAL0287917.1"/>
    </source>
</evidence>
<organism evidence="2">
    <name type="scientific">Sesamum calycinum</name>
    <dbReference type="NCBI Taxonomy" id="2727403"/>
    <lineage>
        <taxon>Eukaryota</taxon>
        <taxon>Viridiplantae</taxon>
        <taxon>Streptophyta</taxon>
        <taxon>Embryophyta</taxon>
        <taxon>Tracheophyta</taxon>
        <taxon>Spermatophyta</taxon>
        <taxon>Magnoliopsida</taxon>
        <taxon>eudicotyledons</taxon>
        <taxon>Gunneridae</taxon>
        <taxon>Pentapetalae</taxon>
        <taxon>asterids</taxon>
        <taxon>lamiids</taxon>
        <taxon>Lamiales</taxon>
        <taxon>Pedaliaceae</taxon>
        <taxon>Sesamum</taxon>
    </lineage>
</organism>